<dbReference type="Proteomes" id="UP001597307">
    <property type="component" value="Unassembled WGS sequence"/>
</dbReference>
<keyword evidence="1" id="KW-1133">Transmembrane helix</keyword>
<feature type="domain" description="Moybdenum cofactor oxidoreductase dimerisation" evidence="3">
    <location>
        <begin position="421"/>
        <end position="505"/>
    </location>
</feature>
<evidence type="ECO:0000313" key="4">
    <source>
        <dbReference type="EMBL" id="MFD1847383.1"/>
    </source>
</evidence>
<evidence type="ECO:0000259" key="3">
    <source>
        <dbReference type="Pfam" id="PF03404"/>
    </source>
</evidence>
<dbReference type="InterPro" id="IPR014756">
    <property type="entry name" value="Ig_E-set"/>
</dbReference>
<feature type="transmembrane region" description="Helical" evidence="1">
    <location>
        <begin position="77"/>
        <end position="97"/>
    </location>
</feature>
<reference evidence="5" key="1">
    <citation type="journal article" date="2019" name="Int. J. Syst. Evol. Microbiol.">
        <title>The Global Catalogue of Microorganisms (GCM) 10K type strain sequencing project: providing services to taxonomists for standard genome sequencing and annotation.</title>
        <authorList>
            <consortium name="The Broad Institute Genomics Platform"/>
            <consortium name="The Broad Institute Genome Sequencing Center for Infectious Disease"/>
            <person name="Wu L."/>
            <person name="Ma J."/>
        </authorList>
    </citation>
    <scope>NUCLEOTIDE SEQUENCE [LARGE SCALE GENOMIC DNA]</scope>
    <source>
        <strain evidence="5">JCM 11496</strain>
    </source>
</reference>
<dbReference type="SUPFAM" id="SSF81296">
    <property type="entry name" value="E set domains"/>
    <property type="match status" value="1"/>
</dbReference>
<comment type="caution">
    <text evidence="4">The sequence shown here is derived from an EMBL/GenBank/DDBJ whole genome shotgun (WGS) entry which is preliminary data.</text>
</comment>
<name>A0ABW4Q9G3_9MICC</name>
<dbReference type="PANTHER" id="PTHR19372">
    <property type="entry name" value="SULFITE REDUCTASE"/>
    <property type="match status" value="1"/>
</dbReference>
<dbReference type="Gene3D" id="2.60.40.650">
    <property type="match status" value="1"/>
</dbReference>
<keyword evidence="5" id="KW-1185">Reference proteome</keyword>
<protein>
    <submittedName>
        <fullName evidence="4">Molybdopterin-dependent oxidoreductase</fullName>
    </submittedName>
</protein>
<feature type="transmembrane region" description="Helical" evidence="1">
    <location>
        <begin position="128"/>
        <end position="153"/>
    </location>
</feature>
<dbReference type="InterPro" id="IPR005066">
    <property type="entry name" value="MoCF_OxRdtse_dimer"/>
</dbReference>
<organism evidence="4 5">
    <name type="scientific">Arthrobacter flavus</name>
    <dbReference type="NCBI Taxonomy" id="95172"/>
    <lineage>
        <taxon>Bacteria</taxon>
        <taxon>Bacillati</taxon>
        <taxon>Actinomycetota</taxon>
        <taxon>Actinomycetes</taxon>
        <taxon>Micrococcales</taxon>
        <taxon>Micrococcaceae</taxon>
        <taxon>Arthrobacter</taxon>
    </lineage>
</organism>
<dbReference type="InterPro" id="IPR000572">
    <property type="entry name" value="OxRdtase_Mopterin-bd_dom"/>
</dbReference>
<dbReference type="InterPro" id="IPR019546">
    <property type="entry name" value="TAT_signal_bac_arc"/>
</dbReference>
<proteinExistence type="predicted"/>
<sequence>MTIEETGRCTGMGRINGWAALSGLVAVAIALIAAELTAALVSPSVSPVTAVGSTVIDVLPPGVKDWAIETFGTADKLVFLGTMFVIIAGVAAGAGILEYRWRRSGAALVLVFGLAGIAAVAARPQSSTAAFAAPVVALVLGVMLVTVLTDRLVAWQPRRAADVGPPGPVARRRFLQGVGVGGAAAALAGTAASLVRSSQSLVTQAREQIRLPAPDAVAGRAAAVIPAGADLGVDGVPPLVTPNDNYYRIDTALVVPVVDPGTWRLRVTGMVDREVELTFDELLAKPLVESYITLACVSNVVGGDLIGNAKWLGWPVRELLAMAGVQEGADMVLSRSVDGFTASTPLDAMTDDRDSLIAVGMNGETLPVEHGFPVRLVVPGLYGFVSATKWVTELKVTRYADDVAYWSTRGWSERGPVKTSSRIDVPRERSTVPAGTVQIAGYAWAQHRGIEAVQVRVDDGSWQPATLAAEISRDTWRQFSAALDLAPGSHTVQVRAVDSTGAVQVDRASPVTPDGATGLHTVTFTVS</sequence>
<dbReference type="InterPro" id="IPR036374">
    <property type="entry name" value="OxRdtase_Mopterin-bd_sf"/>
</dbReference>
<feature type="transmembrane region" description="Helical" evidence="1">
    <location>
        <begin position="18"/>
        <end position="41"/>
    </location>
</feature>
<evidence type="ECO:0000313" key="5">
    <source>
        <dbReference type="Proteomes" id="UP001597307"/>
    </source>
</evidence>
<accession>A0ABW4Q9G3</accession>
<dbReference type="SUPFAM" id="SSF56524">
    <property type="entry name" value="Oxidoreductase molybdopterin-binding domain"/>
    <property type="match status" value="1"/>
</dbReference>
<dbReference type="Pfam" id="PF00174">
    <property type="entry name" value="Oxidored_molyb"/>
    <property type="match status" value="1"/>
</dbReference>
<feature type="transmembrane region" description="Helical" evidence="1">
    <location>
        <begin position="174"/>
        <end position="195"/>
    </location>
</feature>
<dbReference type="NCBIfam" id="TIGR01409">
    <property type="entry name" value="TAT_signal_seq"/>
    <property type="match status" value="1"/>
</dbReference>
<feature type="transmembrane region" description="Helical" evidence="1">
    <location>
        <begin position="104"/>
        <end position="122"/>
    </location>
</feature>
<dbReference type="Pfam" id="PF03404">
    <property type="entry name" value="Mo-co_dimer"/>
    <property type="match status" value="1"/>
</dbReference>
<feature type="domain" description="Oxidoreductase molybdopterin-binding" evidence="2">
    <location>
        <begin position="254"/>
        <end position="400"/>
    </location>
</feature>
<dbReference type="PANTHER" id="PTHR19372:SF7">
    <property type="entry name" value="SULFITE OXIDASE, MITOCHONDRIAL"/>
    <property type="match status" value="1"/>
</dbReference>
<gene>
    <name evidence="4" type="ORF">ACFSFX_12355</name>
</gene>
<evidence type="ECO:0000256" key="1">
    <source>
        <dbReference type="SAM" id="Phobius"/>
    </source>
</evidence>
<dbReference type="RefSeq" id="WP_343879382.1">
    <property type="nucleotide sequence ID" value="NZ_BAAAIJ010000036.1"/>
</dbReference>
<dbReference type="EMBL" id="JBHUGA010000052">
    <property type="protein sequence ID" value="MFD1847383.1"/>
    <property type="molecule type" value="Genomic_DNA"/>
</dbReference>
<keyword evidence="1" id="KW-0812">Transmembrane</keyword>
<evidence type="ECO:0000259" key="2">
    <source>
        <dbReference type="Pfam" id="PF00174"/>
    </source>
</evidence>
<keyword evidence="1" id="KW-0472">Membrane</keyword>
<dbReference type="Gene3D" id="3.90.420.10">
    <property type="entry name" value="Oxidoreductase, molybdopterin-binding domain"/>
    <property type="match status" value="1"/>
</dbReference>